<dbReference type="EMBL" id="BAABIE010000006">
    <property type="protein sequence ID" value="GAA4747218.1"/>
    <property type="molecule type" value="Genomic_DNA"/>
</dbReference>
<keyword evidence="5" id="KW-1185">Reference proteome</keyword>
<dbReference type="InterPro" id="IPR024516">
    <property type="entry name" value="Mce_C"/>
</dbReference>
<gene>
    <name evidence="4" type="ORF">GCM10023217_16390</name>
</gene>
<evidence type="ECO:0000313" key="5">
    <source>
        <dbReference type="Proteomes" id="UP001500822"/>
    </source>
</evidence>
<dbReference type="InterPro" id="IPR052336">
    <property type="entry name" value="MlaD_Phospholipid_Transporter"/>
</dbReference>
<dbReference type="Pfam" id="PF02470">
    <property type="entry name" value="MlaD"/>
    <property type="match status" value="1"/>
</dbReference>
<feature type="domain" description="Mammalian cell entry C-terminal" evidence="3">
    <location>
        <begin position="127"/>
        <end position="300"/>
    </location>
</feature>
<dbReference type="Pfam" id="PF11887">
    <property type="entry name" value="Mce4_CUP1"/>
    <property type="match status" value="1"/>
</dbReference>
<keyword evidence="1" id="KW-0732">Signal</keyword>
<evidence type="ECO:0000256" key="1">
    <source>
        <dbReference type="SAM" id="SignalP"/>
    </source>
</evidence>
<dbReference type="InterPro" id="IPR005693">
    <property type="entry name" value="Mce"/>
</dbReference>
<name>A0ABP8Z5T7_9ACTN</name>
<feature type="signal peptide" evidence="1">
    <location>
        <begin position="1"/>
        <end position="34"/>
    </location>
</feature>
<dbReference type="PROSITE" id="PS51257">
    <property type="entry name" value="PROKAR_LIPOPROTEIN"/>
    <property type="match status" value="1"/>
</dbReference>
<evidence type="ECO:0000259" key="2">
    <source>
        <dbReference type="Pfam" id="PF02470"/>
    </source>
</evidence>
<dbReference type="InterPro" id="IPR003399">
    <property type="entry name" value="Mce/MlaD"/>
</dbReference>
<reference evidence="5" key="1">
    <citation type="journal article" date="2019" name="Int. J. Syst. Evol. Microbiol.">
        <title>The Global Catalogue of Microorganisms (GCM) 10K type strain sequencing project: providing services to taxonomists for standard genome sequencing and annotation.</title>
        <authorList>
            <consortium name="The Broad Institute Genomics Platform"/>
            <consortium name="The Broad Institute Genome Sequencing Center for Infectious Disease"/>
            <person name="Wu L."/>
            <person name="Ma J."/>
        </authorList>
    </citation>
    <scope>NUCLEOTIDE SEQUENCE [LARGE SCALE GENOMIC DNA]</scope>
    <source>
        <strain evidence="5">JCM 18077</strain>
    </source>
</reference>
<comment type="caution">
    <text evidence="4">The sequence shown here is derived from an EMBL/GenBank/DDBJ whole genome shotgun (WGS) entry which is preliminary data.</text>
</comment>
<sequence>MLRGNKRVTGFKRTPALAAAALAAVGGLTLSACSLVPTGLQTAVGAAQTYTAYFDSAAGLYEGNDVAVLGMPVGRVVSLHPEGTRVKVELAVDSDIAIPKDATAAIVNTSIVTTRHIELTPVYTGGEKLAAGGTVANTASPVEIGTLFDSIDALVENLKGKPGGEQPIADLVDIASGVADGNGERLREALAALEKAGKLGANNADGIGQILRTISELTSTLTANYPKMLALSDSVTTVSEMLGEQSVGLQATLDNVNAALQNTAEFLEGNAGNVSSSMTGLASLASNLSDYSRQLVDTIDMGPLLFQNLANSISAEQGAWRAQVLLDKSLIDNELLSRFCEAINLQKNGCRTGQLGDFGPDLGIYSGLLELSKK</sequence>
<feature type="chain" id="PRO_5045353162" evidence="1">
    <location>
        <begin position="35"/>
        <end position="374"/>
    </location>
</feature>
<evidence type="ECO:0000313" key="4">
    <source>
        <dbReference type="EMBL" id="GAA4747218.1"/>
    </source>
</evidence>
<protein>
    <submittedName>
        <fullName evidence="4">MCE family protein</fullName>
    </submittedName>
</protein>
<proteinExistence type="predicted"/>
<organism evidence="4 5">
    <name type="scientific">Gordonia alkaliphila</name>
    <dbReference type="NCBI Taxonomy" id="1053547"/>
    <lineage>
        <taxon>Bacteria</taxon>
        <taxon>Bacillati</taxon>
        <taxon>Actinomycetota</taxon>
        <taxon>Actinomycetes</taxon>
        <taxon>Mycobacteriales</taxon>
        <taxon>Gordoniaceae</taxon>
        <taxon>Gordonia</taxon>
    </lineage>
</organism>
<accession>A0ABP8Z5T7</accession>
<feature type="domain" description="Mce/MlaD" evidence="2">
    <location>
        <begin position="48"/>
        <end position="121"/>
    </location>
</feature>
<dbReference type="PANTHER" id="PTHR33371:SF4">
    <property type="entry name" value="INTERMEMBRANE PHOSPHOLIPID TRANSPORT SYSTEM BINDING PROTEIN MLAD"/>
    <property type="match status" value="1"/>
</dbReference>
<dbReference type="NCBIfam" id="TIGR00996">
    <property type="entry name" value="Mtu_fam_mce"/>
    <property type="match status" value="1"/>
</dbReference>
<evidence type="ECO:0000259" key="3">
    <source>
        <dbReference type="Pfam" id="PF11887"/>
    </source>
</evidence>
<dbReference type="PANTHER" id="PTHR33371">
    <property type="entry name" value="INTERMEMBRANE PHOSPHOLIPID TRANSPORT SYSTEM BINDING PROTEIN MLAD-RELATED"/>
    <property type="match status" value="1"/>
</dbReference>
<dbReference type="Proteomes" id="UP001500822">
    <property type="component" value="Unassembled WGS sequence"/>
</dbReference>
<dbReference type="RefSeq" id="WP_345313129.1">
    <property type="nucleotide sequence ID" value="NZ_BAABIE010000006.1"/>
</dbReference>